<evidence type="ECO:0000313" key="1">
    <source>
        <dbReference type="EnsemblPlants" id="AET4Gv20252100.46"/>
    </source>
</evidence>
<accession>A0A453HNY6</accession>
<organism evidence="1 2">
    <name type="scientific">Aegilops tauschii subsp. strangulata</name>
    <name type="common">Goatgrass</name>
    <dbReference type="NCBI Taxonomy" id="200361"/>
    <lineage>
        <taxon>Eukaryota</taxon>
        <taxon>Viridiplantae</taxon>
        <taxon>Streptophyta</taxon>
        <taxon>Embryophyta</taxon>
        <taxon>Tracheophyta</taxon>
        <taxon>Spermatophyta</taxon>
        <taxon>Magnoliopsida</taxon>
        <taxon>Liliopsida</taxon>
        <taxon>Poales</taxon>
        <taxon>Poaceae</taxon>
        <taxon>BOP clade</taxon>
        <taxon>Pooideae</taxon>
        <taxon>Triticodae</taxon>
        <taxon>Triticeae</taxon>
        <taxon>Triticinae</taxon>
        <taxon>Aegilops</taxon>
    </lineage>
</organism>
<proteinExistence type="predicted"/>
<protein>
    <submittedName>
        <fullName evidence="1">Uncharacterized protein</fullName>
    </submittedName>
</protein>
<reference evidence="1" key="5">
    <citation type="journal article" date="2021" name="G3 (Bethesda)">
        <title>Aegilops tauschii genome assembly Aet v5.0 features greater sequence contiguity and improved annotation.</title>
        <authorList>
            <person name="Wang L."/>
            <person name="Zhu T."/>
            <person name="Rodriguez J.C."/>
            <person name="Deal K.R."/>
            <person name="Dubcovsky J."/>
            <person name="McGuire P.E."/>
            <person name="Lux T."/>
            <person name="Spannagl M."/>
            <person name="Mayer K.F.X."/>
            <person name="Baldrich P."/>
            <person name="Meyers B.C."/>
            <person name="Huo N."/>
            <person name="Gu Y.Q."/>
            <person name="Zhou H."/>
            <person name="Devos K.M."/>
            <person name="Bennetzen J.L."/>
            <person name="Unver T."/>
            <person name="Budak H."/>
            <person name="Gulick P.J."/>
            <person name="Galiba G."/>
            <person name="Kalapos B."/>
            <person name="Nelson D.R."/>
            <person name="Li P."/>
            <person name="You F.M."/>
            <person name="Luo M.C."/>
            <person name="Dvorak J."/>
        </authorList>
    </citation>
    <scope>NUCLEOTIDE SEQUENCE [LARGE SCALE GENOMIC DNA]</scope>
    <source>
        <strain evidence="1">cv. AL8/78</strain>
    </source>
</reference>
<keyword evidence="2" id="KW-1185">Reference proteome</keyword>
<dbReference type="EnsemblPlants" id="AET4Gv20252100.46">
    <property type="protein sequence ID" value="AET4Gv20252100.46"/>
    <property type="gene ID" value="AET4Gv20252100"/>
</dbReference>
<reference evidence="2" key="2">
    <citation type="journal article" date="2017" name="Nat. Plants">
        <title>The Aegilops tauschii genome reveals multiple impacts of transposons.</title>
        <authorList>
            <person name="Zhao G."/>
            <person name="Zou C."/>
            <person name="Li K."/>
            <person name="Wang K."/>
            <person name="Li T."/>
            <person name="Gao L."/>
            <person name="Zhang X."/>
            <person name="Wang H."/>
            <person name="Yang Z."/>
            <person name="Liu X."/>
            <person name="Jiang W."/>
            <person name="Mao L."/>
            <person name="Kong X."/>
            <person name="Jiao Y."/>
            <person name="Jia J."/>
        </authorList>
    </citation>
    <scope>NUCLEOTIDE SEQUENCE [LARGE SCALE GENOMIC DNA]</scope>
    <source>
        <strain evidence="2">cv. AL8/78</strain>
    </source>
</reference>
<dbReference type="Proteomes" id="UP000015105">
    <property type="component" value="Chromosome 4D"/>
</dbReference>
<sequence>YISLLLWLSAVVSSFFYFQESNYSCYYNIKPNCQKENICTDKQLYSSFYSCRTAHFDGSYPYSSWCNSCYLRISIYCCLKFDCPCCMANLGCCCCH</sequence>
<name>A0A453HNY6_AEGTS</name>
<dbReference type="Gramene" id="AET4Gv20252100.46">
    <property type="protein sequence ID" value="AET4Gv20252100.46"/>
    <property type="gene ID" value="AET4Gv20252100"/>
</dbReference>
<reference evidence="2" key="1">
    <citation type="journal article" date="2014" name="Science">
        <title>Ancient hybridizations among the ancestral genomes of bread wheat.</title>
        <authorList>
            <consortium name="International Wheat Genome Sequencing Consortium,"/>
            <person name="Marcussen T."/>
            <person name="Sandve S.R."/>
            <person name="Heier L."/>
            <person name="Spannagl M."/>
            <person name="Pfeifer M."/>
            <person name="Jakobsen K.S."/>
            <person name="Wulff B.B."/>
            <person name="Steuernagel B."/>
            <person name="Mayer K.F."/>
            <person name="Olsen O.A."/>
        </authorList>
    </citation>
    <scope>NUCLEOTIDE SEQUENCE [LARGE SCALE GENOMIC DNA]</scope>
    <source>
        <strain evidence="2">cv. AL8/78</strain>
    </source>
</reference>
<reference evidence="1" key="3">
    <citation type="journal article" date="2017" name="Nature">
        <title>Genome sequence of the progenitor of the wheat D genome Aegilops tauschii.</title>
        <authorList>
            <person name="Luo M.C."/>
            <person name="Gu Y.Q."/>
            <person name="Puiu D."/>
            <person name="Wang H."/>
            <person name="Twardziok S.O."/>
            <person name="Deal K.R."/>
            <person name="Huo N."/>
            <person name="Zhu T."/>
            <person name="Wang L."/>
            <person name="Wang Y."/>
            <person name="McGuire P.E."/>
            <person name="Liu S."/>
            <person name="Long H."/>
            <person name="Ramasamy R.K."/>
            <person name="Rodriguez J.C."/>
            <person name="Van S.L."/>
            <person name="Yuan L."/>
            <person name="Wang Z."/>
            <person name="Xia Z."/>
            <person name="Xiao L."/>
            <person name="Anderson O.D."/>
            <person name="Ouyang S."/>
            <person name="Liang Y."/>
            <person name="Zimin A.V."/>
            <person name="Pertea G."/>
            <person name="Qi P."/>
            <person name="Bennetzen J.L."/>
            <person name="Dai X."/>
            <person name="Dawson M.W."/>
            <person name="Muller H.G."/>
            <person name="Kugler K."/>
            <person name="Rivarola-Duarte L."/>
            <person name="Spannagl M."/>
            <person name="Mayer K.F.X."/>
            <person name="Lu F.H."/>
            <person name="Bevan M.W."/>
            <person name="Leroy P."/>
            <person name="Li P."/>
            <person name="You F.M."/>
            <person name="Sun Q."/>
            <person name="Liu Z."/>
            <person name="Lyons E."/>
            <person name="Wicker T."/>
            <person name="Salzberg S.L."/>
            <person name="Devos K.M."/>
            <person name="Dvorak J."/>
        </authorList>
    </citation>
    <scope>NUCLEOTIDE SEQUENCE [LARGE SCALE GENOMIC DNA]</scope>
    <source>
        <strain evidence="1">cv. AL8/78</strain>
    </source>
</reference>
<reference evidence="1" key="4">
    <citation type="submission" date="2019-03" db="UniProtKB">
        <authorList>
            <consortium name="EnsemblPlants"/>
        </authorList>
    </citation>
    <scope>IDENTIFICATION</scope>
</reference>
<evidence type="ECO:0000313" key="2">
    <source>
        <dbReference type="Proteomes" id="UP000015105"/>
    </source>
</evidence>
<dbReference type="AlphaFoldDB" id="A0A453HNY6"/>